<evidence type="ECO:0000256" key="4">
    <source>
        <dbReference type="ARBA" id="ARBA00022989"/>
    </source>
</evidence>
<feature type="transmembrane region" description="Helical" evidence="6">
    <location>
        <begin position="633"/>
        <end position="654"/>
    </location>
</feature>
<comment type="caution">
    <text evidence="8">The sequence shown here is derived from an EMBL/GenBank/DDBJ whole genome shotgun (WGS) entry which is preliminary data.</text>
</comment>
<dbReference type="EMBL" id="JAWDKB010000008">
    <property type="protein sequence ID" value="MDV0444401.1"/>
    <property type="molecule type" value="Genomic_DNA"/>
</dbReference>
<evidence type="ECO:0000256" key="1">
    <source>
        <dbReference type="ARBA" id="ARBA00004651"/>
    </source>
</evidence>
<organism evidence="8 9">
    <name type="scientific">Methanorbis rubei</name>
    <dbReference type="NCBI Taxonomy" id="3028300"/>
    <lineage>
        <taxon>Archaea</taxon>
        <taxon>Methanobacteriati</taxon>
        <taxon>Methanobacteriota</taxon>
        <taxon>Stenosarchaea group</taxon>
        <taxon>Methanomicrobia</taxon>
        <taxon>Methanomicrobiales</taxon>
        <taxon>Methanocorpusculaceae</taxon>
        <taxon>Methanorbis</taxon>
    </lineage>
</organism>
<feature type="transmembrane region" description="Helical" evidence="6">
    <location>
        <begin position="203"/>
        <end position="222"/>
    </location>
</feature>
<evidence type="ECO:0000313" key="8">
    <source>
        <dbReference type="EMBL" id="MDV0444401.1"/>
    </source>
</evidence>
<feature type="transmembrane region" description="Helical" evidence="6">
    <location>
        <begin position="229"/>
        <end position="249"/>
    </location>
</feature>
<dbReference type="Proteomes" id="UP001283212">
    <property type="component" value="Unassembled WGS sequence"/>
</dbReference>
<dbReference type="SUPFAM" id="SSF82866">
    <property type="entry name" value="Multidrug efflux transporter AcrB transmembrane domain"/>
    <property type="match status" value="2"/>
</dbReference>
<sequence length="745" mass="81014">MISPFEKINHFINKYPFIVGCILILIVLVSIYGSTSITLSTTIQMPDKNDHAAYVFQDYLDNFETDPIILMVQGDDVRDVNIMQSVVLLEQLMRQEDGVTNVESVYDIVISYTDGVAPANQEIANEIFAQIPEDVLSSSMPDHQLLLVEITTTYGMSDDQQMKLLDALETLLPLVDLPPAATLTFAGDAALNNDMGSTLTTEVGKLLGAAFILMLTVLMVLFHHARYTLLSIVSVLNGLLMTFGVMGLLKIPLSMATLGALPILLGIGVDYAIQFHSRFDDEIREHPLPDALKTTITKTGSAVFFAMIASALGFVAMQVSTLPDIRQFGLVAILGLACCYVSAILIIPLTAILTDYKPKPMKTPKSGEKPPLTVRYNEFLRKTALKVTKYAVPILLILCVIGVVGLYVDEEIPINTDIETYVPADMPALININTVTSAIGDLDGMQVEVTGGNLLSPDALEWMYDWGNNELVAHEWRFISVTSIATIIADANNGVLPASQQEIDEIFATLPEEKVRPYLNGGQTAIISFGMNEISQDLARSLTEQVTRDIAFYQPPADIEAVVTGAHYSDLEMMKEMKLGKMQMTVLAFIIIFLFLTILYRSMGKAVVPLIPIVMIIGWNGAAMYILGIEYNVLTATMGAMTIGIAAEYCIMMIERIYEEMETNDTLTAVQNGTGKIGSAITVSACTTMAAFTALTVSDFPVISMFGVVTVIAMAFTLIGAIVAVPAAASIVLRGKGKGDAQPRL</sequence>
<keyword evidence="3 6" id="KW-0812">Transmembrane</keyword>
<feature type="transmembrane region" description="Helical" evidence="6">
    <location>
        <begin position="12"/>
        <end position="33"/>
    </location>
</feature>
<dbReference type="Gene3D" id="1.20.1640.10">
    <property type="entry name" value="Multidrug efflux transporter AcrB transmembrane domain"/>
    <property type="match status" value="2"/>
</dbReference>
<feature type="transmembrane region" description="Helical" evidence="6">
    <location>
        <begin position="390"/>
        <end position="408"/>
    </location>
</feature>
<evidence type="ECO:0000313" key="9">
    <source>
        <dbReference type="Proteomes" id="UP001283212"/>
    </source>
</evidence>
<feature type="transmembrane region" description="Helical" evidence="6">
    <location>
        <begin position="703"/>
        <end position="733"/>
    </location>
</feature>
<dbReference type="Pfam" id="PF03176">
    <property type="entry name" value="MMPL"/>
    <property type="match status" value="2"/>
</dbReference>
<dbReference type="NCBIfam" id="TIGR00921">
    <property type="entry name" value="2A067"/>
    <property type="match status" value="1"/>
</dbReference>
<dbReference type="InterPro" id="IPR000731">
    <property type="entry name" value="SSD"/>
</dbReference>
<gene>
    <name evidence="8" type="primary">secF_2</name>
    <name evidence="8" type="ORF">McpCs1_18100</name>
</gene>
<dbReference type="PANTHER" id="PTHR33406:SF13">
    <property type="entry name" value="MEMBRANE PROTEIN YDFJ"/>
    <property type="match status" value="1"/>
</dbReference>
<feature type="transmembrane region" description="Helical" evidence="6">
    <location>
        <begin position="607"/>
        <end position="627"/>
    </location>
</feature>
<feature type="domain" description="SSD" evidence="7">
    <location>
        <begin position="229"/>
        <end position="353"/>
    </location>
</feature>
<keyword evidence="9" id="KW-1185">Reference proteome</keyword>
<evidence type="ECO:0000256" key="6">
    <source>
        <dbReference type="SAM" id="Phobius"/>
    </source>
</evidence>
<protein>
    <submittedName>
        <fullName evidence="8">Protein-export membrane protein SecF</fullName>
    </submittedName>
</protein>
<dbReference type="GO" id="GO:0022857">
    <property type="term" value="F:transmembrane transporter activity"/>
    <property type="evidence" value="ECO:0007669"/>
    <property type="project" value="InterPro"/>
</dbReference>
<feature type="transmembrane region" description="Helical" evidence="6">
    <location>
        <begin position="328"/>
        <end position="353"/>
    </location>
</feature>
<dbReference type="InterPro" id="IPR001036">
    <property type="entry name" value="Acrflvin-R"/>
</dbReference>
<accession>A0AAE4MHK3</accession>
<keyword evidence="4 6" id="KW-1133">Transmembrane helix</keyword>
<name>A0AAE4MHK3_9EURY</name>
<dbReference type="PANTHER" id="PTHR33406">
    <property type="entry name" value="MEMBRANE PROTEIN MJ1562-RELATED"/>
    <property type="match status" value="1"/>
</dbReference>
<feature type="transmembrane region" description="Helical" evidence="6">
    <location>
        <begin position="675"/>
        <end position="697"/>
    </location>
</feature>
<keyword evidence="2" id="KW-1003">Cell membrane</keyword>
<proteinExistence type="predicted"/>
<feature type="transmembrane region" description="Helical" evidence="6">
    <location>
        <begin position="302"/>
        <end position="322"/>
    </location>
</feature>
<keyword evidence="5 6" id="KW-0472">Membrane</keyword>
<evidence type="ECO:0000259" key="7">
    <source>
        <dbReference type="PROSITE" id="PS50156"/>
    </source>
</evidence>
<dbReference type="PROSITE" id="PS50156">
    <property type="entry name" value="SSD"/>
    <property type="match status" value="2"/>
</dbReference>
<dbReference type="AlphaFoldDB" id="A0AAE4MHK3"/>
<dbReference type="RefSeq" id="WP_338096899.1">
    <property type="nucleotide sequence ID" value="NZ_JAWDKB010000008.1"/>
</dbReference>
<dbReference type="GO" id="GO:0005886">
    <property type="term" value="C:plasma membrane"/>
    <property type="evidence" value="ECO:0007669"/>
    <property type="project" value="UniProtKB-SubCell"/>
</dbReference>
<feature type="domain" description="SSD" evidence="7">
    <location>
        <begin position="624"/>
        <end position="731"/>
    </location>
</feature>
<evidence type="ECO:0000256" key="2">
    <source>
        <dbReference type="ARBA" id="ARBA00022475"/>
    </source>
</evidence>
<feature type="transmembrane region" description="Helical" evidence="6">
    <location>
        <begin position="582"/>
        <end position="600"/>
    </location>
</feature>
<dbReference type="PRINTS" id="PR00702">
    <property type="entry name" value="ACRIFLAVINRP"/>
</dbReference>
<dbReference type="InterPro" id="IPR050545">
    <property type="entry name" value="Mycobact_MmpL"/>
</dbReference>
<evidence type="ECO:0000256" key="3">
    <source>
        <dbReference type="ARBA" id="ARBA00022692"/>
    </source>
</evidence>
<comment type="subcellular location">
    <subcellularLocation>
        <location evidence="1">Cell membrane</location>
        <topology evidence="1">Multi-pass membrane protein</topology>
    </subcellularLocation>
</comment>
<evidence type="ECO:0000256" key="5">
    <source>
        <dbReference type="ARBA" id="ARBA00023136"/>
    </source>
</evidence>
<reference evidence="8 9" key="1">
    <citation type="submission" date="2023-06" db="EMBL/GenBank/DDBJ databases">
        <title>Genome sequence of Methancorpusculaceae sp. Cs1.</title>
        <authorList>
            <person name="Protasov E."/>
            <person name="Platt K."/>
            <person name="Poehlein A."/>
            <person name="Daniel R."/>
            <person name="Brune A."/>
        </authorList>
    </citation>
    <scope>NUCLEOTIDE SEQUENCE [LARGE SCALE GENOMIC DNA]</scope>
    <source>
        <strain evidence="8 9">Cs1</strain>
    </source>
</reference>
<dbReference type="InterPro" id="IPR004869">
    <property type="entry name" value="MMPL_dom"/>
</dbReference>